<accession>A0A447IRB3</accession>
<reference evidence="2 3" key="1">
    <citation type="submission" date="2018-12" db="EMBL/GenBank/DDBJ databases">
        <authorList>
            <person name="Criscuolo A."/>
        </authorList>
    </citation>
    <scope>NUCLEOTIDE SEQUENCE [LARGE SCALE GENOMIC DNA]</scope>
    <source>
        <strain evidence="2">ACIP1116241</strain>
    </source>
</reference>
<feature type="region of interest" description="Disordered" evidence="1">
    <location>
        <begin position="154"/>
        <end position="187"/>
    </location>
</feature>
<keyword evidence="3" id="KW-1185">Reference proteome</keyword>
<dbReference type="EMBL" id="UZWE01000050">
    <property type="protein sequence ID" value="VDS10032.1"/>
    <property type="molecule type" value="Genomic_DNA"/>
</dbReference>
<evidence type="ECO:0000313" key="3">
    <source>
        <dbReference type="Proteomes" id="UP000270743"/>
    </source>
</evidence>
<dbReference type="RefSeq" id="WP_126155638.1">
    <property type="nucleotide sequence ID" value="NZ_UZWE01000050.1"/>
</dbReference>
<evidence type="ECO:0000256" key="1">
    <source>
        <dbReference type="SAM" id="MobiDB-lite"/>
    </source>
</evidence>
<gene>
    <name evidence="2" type="ORF">PARHAE_03243</name>
</gene>
<sequence length="225" mass="24513">MAREQREEELIVASDLQVINDIKSVTEASKRNADFNNFLWALSRMHGLTEGSAEALAAISMQASIIAFGRPGENSRDSALMTSVCRDALSDLRSRLATYPWNQIASEIARPSKAVQIAPAVATLYLSLDVAPRGAPPGYHRLLLLGAGLDTDTDDAQGDAQQAAEDHFLSPATPLFENEDTDSDPRRDYRNALRRRCIREFREAIAALTENPCENAGTNRAVAGA</sequence>
<dbReference type="Proteomes" id="UP000270743">
    <property type="component" value="Unassembled WGS sequence"/>
</dbReference>
<proteinExistence type="predicted"/>
<evidence type="ECO:0000313" key="2">
    <source>
        <dbReference type="EMBL" id="VDS10032.1"/>
    </source>
</evidence>
<name>A0A447IRB3_9RHOB</name>
<dbReference type="AlphaFoldDB" id="A0A447IRB3"/>
<protein>
    <submittedName>
        <fullName evidence="2">Uncharacterized protein</fullName>
    </submittedName>
</protein>
<organism evidence="2 3">
    <name type="scientific">Paracoccus haematequi</name>
    <dbReference type="NCBI Taxonomy" id="2491866"/>
    <lineage>
        <taxon>Bacteria</taxon>
        <taxon>Pseudomonadati</taxon>
        <taxon>Pseudomonadota</taxon>
        <taxon>Alphaproteobacteria</taxon>
        <taxon>Rhodobacterales</taxon>
        <taxon>Paracoccaceae</taxon>
        <taxon>Paracoccus</taxon>
    </lineage>
</organism>